<dbReference type="InterPro" id="IPR003163">
    <property type="entry name" value="Tscrpt_reg_HTH_APSES-type"/>
</dbReference>
<evidence type="ECO:0000256" key="4">
    <source>
        <dbReference type="ARBA" id="ARBA00031907"/>
    </source>
</evidence>
<dbReference type="GO" id="GO:0030435">
    <property type="term" value="P:sporulation resulting in formation of a cellular spore"/>
    <property type="evidence" value="ECO:0007669"/>
    <property type="project" value="UniProtKB-KW"/>
</dbReference>
<dbReference type="SUPFAM" id="SSF54616">
    <property type="entry name" value="DNA-binding domain of Mlu1-box binding protein MBP1"/>
    <property type="match status" value="1"/>
</dbReference>
<feature type="domain" description="HTH APSES-type" evidence="7">
    <location>
        <begin position="64"/>
        <end position="176"/>
    </location>
</feature>
<dbReference type="Gene3D" id="3.10.260.10">
    <property type="entry name" value="Transcription regulator HTH, APSES-type DNA-binding domain"/>
    <property type="match status" value="1"/>
</dbReference>
<dbReference type="OrthoDB" id="5346159at2759"/>
<dbReference type="InterPro" id="IPR018004">
    <property type="entry name" value="KilA/APSES_HTH"/>
</dbReference>
<dbReference type="GO" id="GO:0048315">
    <property type="term" value="P:conidium formation"/>
    <property type="evidence" value="ECO:0007669"/>
    <property type="project" value="UniProtKB-KW"/>
</dbReference>
<dbReference type="EMBL" id="LFJN01000020">
    <property type="protein sequence ID" value="KPI38045.1"/>
    <property type="molecule type" value="Genomic_DNA"/>
</dbReference>
<sequence length="426" mass="45597">MSRSLPQRKNPLIAPENAPSYSDLVSRRRLGKTKLAVKPQQVGTSNATQPQNLGPFEYAHLRAPLPSDLKGSEIFAVQGTQPHPETYFLMRRSSDGFCSATGMFKIAFPWATHAEEKQEREYLKTIDVTSSDEVAGNIWVKEQAALDLAEEYGLTEWLKALLDPAEITQTPTSAKKQPIAAPPKFEVNASALDSNPKLAPKGRGRGGGSTRLRSASPSKIASPVKPQASPRKRQTKAQKEAAIANANAASASLQNALDDAVSNAGAGDGSVVDSQQESTPATSPAPTSTSGGGNVKVDIEQEVEHRGKNIEVTKTNVTVEMPAEALNPAAPTDTEGALDAAKEIVEKVVQLEASSSLKVNNKKRKFDDVDASDLDKELPQQAAKRARVLEEGLKREKVRNRALVGVAATLSIAAAIPYAFQFIFTA</sequence>
<dbReference type="InterPro" id="IPR037548">
    <property type="entry name" value="Bqt4"/>
</dbReference>
<comment type="caution">
    <text evidence="8">The sequence shown here is derived from an EMBL/GenBank/DDBJ whole genome shotgun (WGS) entry which is preliminary data.</text>
</comment>
<feature type="region of interest" description="Disordered" evidence="5">
    <location>
        <begin position="189"/>
        <end position="243"/>
    </location>
</feature>
<feature type="compositionally biased region" description="Polar residues" evidence="5">
    <location>
        <begin position="41"/>
        <end position="52"/>
    </location>
</feature>
<evidence type="ECO:0000256" key="6">
    <source>
        <dbReference type="SAM" id="Phobius"/>
    </source>
</evidence>
<evidence type="ECO:0000313" key="8">
    <source>
        <dbReference type="EMBL" id="KPI38045.1"/>
    </source>
</evidence>
<evidence type="ECO:0000256" key="1">
    <source>
        <dbReference type="ARBA" id="ARBA00019309"/>
    </source>
</evidence>
<dbReference type="GO" id="GO:1990862">
    <property type="term" value="C:nuclear membrane complex Bqt3-Bqt4"/>
    <property type="evidence" value="ECO:0007669"/>
    <property type="project" value="InterPro"/>
</dbReference>
<keyword evidence="6" id="KW-0472">Membrane</keyword>
<proteinExistence type="predicted"/>
<keyword evidence="2" id="KW-0749">Sporulation</keyword>
<keyword evidence="9" id="KW-1185">Reference proteome</keyword>
<keyword evidence="6" id="KW-0812">Transmembrane</keyword>
<feature type="compositionally biased region" description="Low complexity" evidence="5">
    <location>
        <begin position="278"/>
        <end position="289"/>
    </location>
</feature>
<feature type="region of interest" description="Disordered" evidence="5">
    <location>
        <begin position="1"/>
        <end position="24"/>
    </location>
</feature>
<dbReference type="SMART" id="SM01252">
    <property type="entry name" value="KilA-N"/>
    <property type="match status" value="1"/>
</dbReference>
<dbReference type="GeneID" id="28731390"/>
<protein>
    <recommendedName>
        <fullName evidence="1">Cell pattern formation-associated protein stuA</fullName>
    </recommendedName>
    <alternativeName>
        <fullName evidence="4">Stunted protein A</fullName>
    </alternativeName>
</protein>
<dbReference type="GO" id="GO:0070197">
    <property type="term" value="P:meiotic attachment of telomere to nuclear envelope"/>
    <property type="evidence" value="ECO:0007669"/>
    <property type="project" value="InterPro"/>
</dbReference>
<dbReference type="PROSITE" id="PS51299">
    <property type="entry name" value="HTH_APSES"/>
    <property type="match status" value="1"/>
</dbReference>
<feature type="transmembrane region" description="Helical" evidence="6">
    <location>
        <begin position="402"/>
        <end position="424"/>
    </location>
</feature>
<dbReference type="RefSeq" id="XP_017998008.1">
    <property type="nucleotide sequence ID" value="XM_018139519.1"/>
</dbReference>
<evidence type="ECO:0000256" key="5">
    <source>
        <dbReference type="SAM" id="MobiDB-lite"/>
    </source>
</evidence>
<accession>A0A0N1HQY7</accession>
<evidence type="ECO:0000313" key="9">
    <source>
        <dbReference type="Proteomes" id="UP000038010"/>
    </source>
</evidence>
<dbReference type="GO" id="GO:0003677">
    <property type="term" value="F:DNA binding"/>
    <property type="evidence" value="ECO:0007669"/>
    <property type="project" value="InterPro"/>
</dbReference>
<keyword evidence="6" id="KW-1133">Transmembrane helix</keyword>
<keyword evidence="3" id="KW-0183">Conidiation</keyword>
<dbReference type="GO" id="GO:0044820">
    <property type="term" value="P:mitotic telomere tethering at nuclear periphery"/>
    <property type="evidence" value="ECO:0007669"/>
    <property type="project" value="TreeGrafter"/>
</dbReference>
<dbReference type="VEuPathDB" id="FungiDB:AB675_1072"/>
<evidence type="ECO:0000259" key="7">
    <source>
        <dbReference type="PROSITE" id="PS51299"/>
    </source>
</evidence>
<organism evidence="8 9">
    <name type="scientific">Cyphellophora attinorum</name>
    <dbReference type="NCBI Taxonomy" id="1664694"/>
    <lineage>
        <taxon>Eukaryota</taxon>
        <taxon>Fungi</taxon>
        <taxon>Dikarya</taxon>
        <taxon>Ascomycota</taxon>
        <taxon>Pezizomycotina</taxon>
        <taxon>Eurotiomycetes</taxon>
        <taxon>Chaetothyriomycetidae</taxon>
        <taxon>Chaetothyriales</taxon>
        <taxon>Cyphellophoraceae</taxon>
        <taxon>Cyphellophora</taxon>
    </lineage>
</organism>
<dbReference type="STRING" id="1664694.A0A0N1HQY7"/>
<evidence type="ECO:0000256" key="3">
    <source>
        <dbReference type="ARBA" id="ARBA00023321"/>
    </source>
</evidence>
<evidence type="ECO:0000256" key="2">
    <source>
        <dbReference type="ARBA" id="ARBA00022969"/>
    </source>
</evidence>
<name>A0A0N1HQY7_9EURO</name>
<dbReference type="Proteomes" id="UP000038010">
    <property type="component" value="Unassembled WGS sequence"/>
</dbReference>
<dbReference type="FunFam" id="3.10.260.10:FF:000002">
    <property type="entry name" value="APSES transcription factor, putative"/>
    <property type="match status" value="1"/>
</dbReference>
<reference evidence="8 9" key="1">
    <citation type="submission" date="2015-06" db="EMBL/GenBank/DDBJ databases">
        <title>Draft genome of the ant-associated black yeast Phialophora attae CBS 131958.</title>
        <authorList>
            <person name="Moreno L.F."/>
            <person name="Stielow B.J."/>
            <person name="de Hoog S."/>
            <person name="Vicente V.A."/>
            <person name="Weiss V.A."/>
            <person name="de Vries M."/>
            <person name="Cruz L.M."/>
            <person name="Souza E.M."/>
        </authorList>
    </citation>
    <scope>NUCLEOTIDE SEQUENCE [LARGE SCALE GENOMIC DNA]</scope>
    <source>
        <strain evidence="8 9">CBS 131958</strain>
    </source>
</reference>
<gene>
    <name evidence="8" type="ORF">AB675_1072</name>
</gene>
<dbReference type="AlphaFoldDB" id="A0A0N1HQY7"/>
<feature type="region of interest" description="Disordered" evidence="5">
    <location>
        <begin position="34"/>
        <end position="53"/>
    </location>
</feature>
<feature type="region of interest" description="Disordered" evidence="5">
    <location>
        <begin position="260"/>
        <end position="294"/>
    </location>
</feature>
<dbReference type="PANTHER" id="PTHR38044:SF1">
    <property type="entry name" value="BOUQUET FORMATION PROTEIN 4"/>
    <property type="match status" value="1"/>
</dbReference>
<dbReference type="PANTHER" id="PTHR38044">
    <property type="entry name" value="BOUQUET FORMATION PROTEIN 4"/>
    <property type="match status" value="1"/>
</dbReference>
<dbReference type="InterPro" id="IPR036887">
    <property type="entry name" value="HTH_APSES_sf"/>
</dbReference>